<evidence type="ECO:0000313" key="3">
    <source>
        <dbReference type="Proteomes" id="UP000886998"/>
    </source>
</evidence>
<feature type="compositionally biased region" description="Basic and acidic residues" evidence="1">
    <location>
        <begin position="73"/>
        <end position="85"/>
    </location>
</feature>
<sequence>MLDLKLDVNGTFWEIFRQVGEGVYWVPQLPPTKETAYGRRTGVSESPVFPKADVQGVKPGPSLRPKQRGQSGEARRLPPQRFDRGQRKGVFVFFARTT</sequence>
<proteinExistence type="predicted"/>
<organism evidence="2 3">
    <name type="scientific">Trichonephila inaurata madagascariensis</name>
    <dbReference type="NCBI Taxonomy" id="2747483"/>
    <lineage>
        <taxon>Eukaryota</taxon>
        <taxon>Metazoa</taxon>
        <taxon>Ecdysozoa</taxon>
        <taxon>Arthropoda</taxon>
        <taxon>Chelicerata</taxon>
        <taxon>Arachnida</taxon>
        <taxon>Araneae</taxon>
        <taxon>Araneomorphae</taxon>
        <taxon>Entelegynae</taxon>
        <taxon>Araneoidea</taxon>
        <taxon>Nephilidae</taxon>
        <taxon>Trichonephila</taxon>
        <taxon>Trichonephila inaurata</taxon>
    </lineage>
</organism>
<dbReference type="EMBL" id="BMAV01003864">
    <property type="protein sequence ID" value="GFY43780.1"/>
    <property type="molecule type" value="Genomic_DNA"/>
</dbReference>
<keyword evidence="3" id="KW-1185">Reference proteome</keyword>
<dbReference type="Proteomes" id="UP000886998">
    <property type="component" value="Unassembled WGS sequence"/>
</dbReference>
<protein>
    <submittedName>
        <fullName evidence="2">Uncharacterized protein</fullName>
    </submittedName>
</protein>
<dbReference type="AlphaFoldDB" id="A0A8X6WZX4"/>
<gene>
    <name evidence="2" type="ORF">TNIN_351921</name>
</gene>
<evidence type="ECO:0000256" key="1">
    <source>
        <dbReference type="SAM" id="MobiDB-lite"/>
    </source>
</evidence>
<evidence type="ECO:0000313" key="2">
    <source>
        <dbReference type="EMBL" id="GFY43780.1"/>
    </source>
</evidence>
<reference evidence="2" key="1">
    <citation type="submission" date="2020-08" db="EMBL/GenBank/DDBJ databases">
        <title>Multicomponent nature underlies the extraordinary mechanical properties of spider dragline silk.</title>
        <authorList>
            <person name="Kono N."/>
            <person name="Nakamura H."/>
            <person name="Mori M."/>
            <person name="Yoshida Y."/>
            <person name="Ohtoshi R."/>
            <person name="Malay A.D."/>
            <person name="Moran D.A.P."/>
            <person name="Tomita M."/>
            <person name="Numata K."/>
            <person name="Arakawa K."/>
        </authorList>
    </citation>
    <scope>NUCLEOTIDE SEQUENCE</scope>
</reference>
<name>A0A8X6WZX4_9ARAC</name>
<comment type="caution">
    <text evidence="2">The sequence shown here is derived from an EMBL/GenBank/DDBJ whole genome shotgun (WGS) entry which is preliminary data.</text>
</comment>
<accession>A0A8X6WZX4</accession>
<feature type="region of interest" description="Disordered" evidence="1">
    <location>
        <begin position="36"/>
        <end position="85"/>
    </location>
</feature>